<evidence type="ECO:0000313" key="3">
    <source>
        <dbReference type="Proteomes" id="UP000094565"/>
    </source>
</evidence>
<reference evidence="2 3" key="1">
    <citation type="submission" date="2016-02" db="EMBL/GenBank/DDBJ databases">
        <title>Comparative genomic and transcriptomic foundation for Pichia pastoris.</title>
        <authorList>
            <person name="Love K.R."/>
            <person name="Shah K.A."/>
            <person name="Whittaker C.A."/>
            <person name="Wu J."/>
            <person name="Bartlett M.C."/>
            <person name="Ma D."/>
            <person name="Leeson R.L."/>
            <person name="Priest M."/>
            <person name="Young S.K."/>
            <person name="Love J.C."/>
        </authorList>
    </citation>
    <scope>NUCLEOTIDE SEQUENCE [LARGE SCALE GENOMIC DNA]</scope>
    <source>
        <strain evidence="2 3">ATCC 28485</strain>
    </source>
</reference>
<sequence length="432" mass="49257">MILLKNDEFPISVDKIGIPKGTNDWGGYSQRILSVVGKKSYHNPEKQSRETRKRKTLNRIQSFSGHGEGTSFLHAWKEKFKEKQKIDSESSLPQRKKRRVDYRSGLEYLTQKFNYTFRKESIQGQADWHHDDAEHDENETDEDYIMPLTLYTSEFLDSSSLLEDDIELKTTAGCHSSISDQSVMDIDSELSTGRNDEFSANQLASQSQTTASEDSSKPAELPAEELSMSPFLEEEDFTSTVSKSNVKSSNQTFSLTGRNSLIESYSVPTFNPTKEELQKLPLTINNPEFFDSLKVTKDKENKDVESILFSVRSASNHGSTPTVHPQGSIKFQGSAKLIIYSKNERTKRNIQTQNNSTIFSTPNLTNSPKSILKNSINEYAQAENVRAHHCDLVHIDDFIKLFETHEQNRISSEPFLSQIRQNQVQSYYYNIS</sequence>
<organism evidence="2 3">
    <name type="scientific">Komagataella pastoris</name>
    <name type="common">Yeast</name>
    <name type="synonym">Pichia pastoris</name>
    <dbReference type="NCBI Taxonomy" id="4922"/>
    <lineage>
        <taxon>Eukaryota</taxon>
        <taxon>Fungi</taxon>
        <taxon>Dikarya</taxon>
        <taxon>Ascomycota</taxon>
        <taxon>Saccharomycotina</taxon>
        <taxon>Pichiomycetes</taxon>
        <taxon>Pichiales</taxon>
        <taxon>Pichiaceae</taxon>
        <taxon>Komagataella</taxon>
    </lineage>
</organism>
<evidence type="ECO:0000313" key="2">
    <source>
        <dbReference type="EMBL" id="ANZ76588.1"/>
    </source>
</evidence>
<proteinExistence type="predicted"/>
<dbReference type="EMBL" id="CP014586">
    <property type="protein sequence ID" value="ANZ76588.1"/>
    <property type="molecule type" value="Genomic_DNA"/>
</dbReference>
<gene>
    <name evidence="2" type="primary">GIP1</name>
    <name evidence="2" type="ORF">ATY40_BA7504014</name>
</gene>
<accession>A0A1B2JFK3</accession>
<protein>
    <submittedName>
        <fullName evidence="2">BA75_04014T0</fullName>
    </submittedName>
</protein>
<feature type="compositionally biased region" description="Polar residues" evidence="1">
    <location>
        <begin position="200"/>
        <end position="213"/>
    </location>
</feature>
<dbReference type="OrthoDB" id="3981190at2759"/>
<keyword evidence="3" id="KW-1185">Reference proteome</keyword>
<evidence type="ECO:0000256" key="1">
    <source>
        <dbReference type="SAM" id="MobiDB-lite"/>
    </source>
</evidence>
<feature type="region of interest" description="Disordered" evidence="1">
    <location>
        <begin position="200"/>
        <end position="222"/>
    </location>
</feature>
<name>A0A1B2JFK3_PICPA</name>
<dbReference type="Proteomes" id="UP000094565">
    <property type="component" value="Chromosome 3"/>
</dbReference>
<dbReference type="AlphaFoldDB" id="A0A1B2JFK3"/>